<evidence type="ECO:0000313" key="2">
    <source>
        <dbReference type="Proteomes" id="UP001168821"/>
    </source>
</evidence>
<evidence type="ECO:0000313" key="1">
    <source>
        <dbReference type="EMBL" id="KAJ3640487.1"/>
    </source>
</evidence>
<gene>
    <name evidence="1" type="ORF">Zmor_003781</name>
</gene>
<reference evidence="1" key="1">
    <citation type="journal article" date="2023" name="G3 (Bethesda)">
        <title>Whole genome assemblies of Zophobas morio and Tenebrio molitor.</title>
        <authorList>
            <person name="Kaur S."/>
            <person name="Stinson S.A."/>
            <person name="diCenzo G.C."/>
        </authorList>
    </citation>
    <scope>NUCLEOTIDE SEQUENCE</scope>
    <source>
        <strain evidence="1">QUZm001</strain>
    </source>
</reference>
<keyword evidence="2" id="KW-1185">Reference proteome</keyword>
<accession>A0AA38HPZ2</accession>
<sequence length="105" mass="12453">MPGWIQHLSFGGLTEPSDKWLLQAKECERIFNRFHKTQINKDPYITKRIVNSIKKRSDLPEEIIKAFVLQRIYIKIKWLNVMKFTKLLSNNIPWINGVSKIIITE</sequence>
<proteinExistence type="predicted"/>
<comment type="caution">
    <text evidence="1">The sequence shown here is derived from an EMBL/GenBank/DDBJ whole genome shotgun (WGS) entry which is preliminary data.</text>
</comment>
<name>A0AA38HPZ2_9CUCU</name>
<organism evidence="1 2">
    <name type="scientific">Zophobas morio</name>
    <dbReference type="NCBI Taxonomy" id="2755281"/>
    <lineage>
        <taxon>Eukaryota</taxon>
        <taxon>Metazoa</taxon>
        <taxon>Ecdysozoa</taxon>
        <taxon>Arthropoda</taxon>
        <taxon>Hexapoda</taxon>
        <taxon>Insecta</taxon>
        <taxon>Pterygota</taxon>
        <taxon>Neoptera</taxon>
        <taxon>Endopterygota</taxon>
        <taxon>Coleoptera</taxon>
        <taxon>Polyphaga</taxon>
        <taxon>Cucujiformia</taxon>
        <taxon>Tenebrionidae</taxon>
        <taxon>Zophobas</taxon>
    </lineage>
</organism>
<dbReference type="EMBL" id="JALNTZ010000010">
    <property type="protein sequence ID" value="KAJ3640487.1"/>
    <property type="molecule type" value="Genomic_DNA"/>
</dbReference>
<dbReference type="AlphaFoldDB" id="A0AA38HPZ2"/>
<dbReference type="Proteomes" id="UP001168821">
    <property type="component" value="Unassembled WGS sequence"/>
</dbReference>
<protein>
    <submittedName>
        <fullName evidence="1">Uncharacterized protein</fullName>
    </submittedName>
</protein>